<keyword evidence="1" id="KW-1133">Transmembrane helix</keyword>
<dbReference type="Gene3D" id="2.130.10.10">
    <property type="entry name" value="YVTN repeat-like/Quinoprotein amine dehydrogenase"/>
    <property type="match status" value="1"/>
</dbReference>
<dbReference type="InterPro" id="IPR011047">
    <property type="entry name" value="Quinoprotein_ADH-like_sf"/>
</dbReference>
<dbReference type="Pfam" id="PF13360">
    <property type="entry name" value="PQQ_2"/>
    <property type="match status" value="1"/>
</dbReference>
<dbReference type="Proteomes" id="UP001529338">
    <property type="component" value="Unassembled WGS sequence"/>
</dbReference>
<evidence type="ECO:0000259" key="2">
    <source>
        <dbReference type="Pfam" id="PF13360"/>
    </source>
</evidence>
<evidence type="ECO:0000313" key="4">
    <source>
        <dbReference type="Proteomes" id="UP001529338"/>
    </source>
</evidence>
<evidence type="ECO:0000313" key="3">
    <source>
        <dbReference type="EMBL" id="MDM7853760.1"/>
    </source>
</evidence>
<comment type="caution">
    <text evidence="3">The sequence shown here is derived from an EMBL/GenBank/DDBJ whole genome shotgun (WGS) entry which is preliminary data.</text>
</comment>
<dbReference type="InterPro" id="IPR015943">
    <property type="entry name" value="WD40/YVTN_repeat-like_dom_sf"/>
</dbReference>
<dbReference type="EMBL" id="JAUCGQ010000001">
    <property type="protein sequence ID" value="MDM7853760.1"/>
    <property type="molecule type" value="Genomic_DNA"/>
</dbReference>
<dbReference type="InterPro" id="IPR002372">
    <property type="entry name" value="PQQ_rpt_dom"/>
</dbReference>
<protein>
    <submittedName>
        <fullName evidence="3">PQQ-binding-like beta-propeller repeat protein</fullName>
    </submittedName>
</protein>
<evidence type="ECO:0000256" key="1">
    <source>
        <dbReference type="SAM" id="Phobius"/>
    </source>
</evidence>
<dbReference type="SUPFAM" id="SSF50998">
    <property type="entry name" value="Quinoprotein alcohol dehydrogenase-like"/>
    <property type="match status" value="1"/>
</dbReference>
<keyword evidence="1" id="KW-0812">Transmembrane</keyword>
<gene>
    <name evidence="3" type="ORF">QRT04_02355</name>
</gene>
<reference evidence="3 4" key="1">
    <citation type="submission" date="2023-06" db="EMBL/GenBank/DDBJ databases">
        <title>Cellulomonas sp. MW4 Whole genome sequence.</title>
        <authorList>
            <person name="Park S."/>
        </authorList>
    </citation>
    <scope>NUCLEOTIDE SEQUENCE [LARGE SCALE GENOMIC DNA]</scope>
    <source>
        <strain evidence="3 4">MW4</strain>
    </source>
</reference>
<feature type="transmembrane region" description="Helical" evidence="1">
    <location>
        <begin position="56"/>
        <end position="74"/>
    </location>
</feature>
<dbReference type="RefSeq" id="WP_289453279.1">
    <property type="nucleotide sequence ID" value="NZ_JAUCGQ010000001.1"/>
</dbReference>
<accession>A0ABT7SC52</accession>
<name>A0ABT7SC52_9CELL</name>
<sequence length="487" mass="50823">MAERRQAARMQLVRVDEVDAVAPGQPLAVEAGLPDAPGPVPPTPGGARRGRLPRRWWLVVVAAVCAVVAAWQIGAAHDRAYVRRITAVPGLVRPLDGPPRALWTAPALSATSGVEAADGRLAVVSQVGDELVLAARDLTSGAEHWRRPLAKAPTGDTEGPEVLCPSDGGDVGPLVACVVTPARSLYATGAGRRSGTPTTALSFAADDGRALGRWQTTDAVLDVARIDDDLVLVTYDHDGYLGVERRAAASGTTRWAVRSDDLLDLARATPATTVTVVGRWLVVHGAGTLVLDAATGAVLLDEPSLENVRAVPVDGDIATWHIGTGWLVTKLDGTLRYRLPGAPTLAAADDGSTGRLLVVDSGTTLRGLDPADGHALWSQPQVMDLVSRVSHRLVVAGDNRWGVLDPRDGRELWSVALGEPVPWPPLSDGALVMGPGDSPTGALRLEAFHLGDGVPAWTVALPRHVVSVGVAAGHVVARTADSIVVYG</sequence>
<keyword evidence="4" id="KW-1185">Reference proteome</keyword>
<proteinExistence type="predicted"/>
<keyword evidence="1" id="KW-0472">Membrane</keyword>
<organism evidence="3 4">
    <name type="scientific">Cellulomonas alba</name>
    <dbReference type="NCBI Taxonomy" id="3053467"/>
    <lineage>
        <taxon>Bacteria</taxon>
        <taxon>Bacillati</taxon>
        <taxon>Actinomycetota</taxon>
        <taxon>Actinomycetes</taxon>
        <taxon>Micrococcales</taxon>
        <taxon>Cellulomonadaceae</taxon>
        <taxon>Cellulomonas</taxon>
    </lineage>
</organism>
<feature type="domain" description="Pyrrolo-quinoline quinone repeat" evidence="2">
    <location>
        <begin position="247"/>
        <end position="419"/>
    </location>
</feature>